<feature type="signal peptide" evidence="1">
    <location>
        <begin position="1"/>
        <end position="29"/>
    </location>
</feature>
<comment type="caution">
    <text evidence="2">The sequence shown here is derived from an EMBL/GenBank/DDBJ whole genome shotgun (WGS) entry which is preliminary data.</text>
</comment>
<gene>
    <name evidence="2" type="ORF">ISP17_00885</name>
</gene>
<evidence type="ECO:0000313" key="3">
    <source>
        <dbReference type="Proteomes" id="UP001620460"/>
    </source>
</evidence>
<keyword evidence="3" id="KW-1185">Reference proteome</keyword>
<name>A0ABW8JQF5_9GAMM</name>
<dbReference type="SUPFAM" id="SSF56935">
    <property type="entry name" value="Porins"/>
    <property type="match status" value="1"/>
</dbReference>
<evidence type="ECO:0000313" key="2">
    <source>
        <dbReference type="EMBL" id="MFK2902501.1"/>
    </source>
</evidence>
<reference evidence="2 3" key="1">
    <citation type="submission" date="2020-10" db="EMBL/GenBank/DDBJ databases">
        <title>Phylogeny of dyella-like bacteria.</title>
        <authorList>
            <person name="Fu J."/>
        </authorList>
    </citation>
    <scope>NUCLEOTIDE SEQUENCE [LARGE SCALE GENOMIC DNA]</scope>
    <source>
        <strain evidence="2 3">Gsoil3046</strain>
    </source>
</reference>
<accession>A0ABW8JQF5</accession>
<keyword evidence="1" id="KW-0732">Signal</keyword>
<dbReference type="InterPro" id="IPR023614">
    <property type="entry name" value="Porin_dom_sf"/>
</dbReference>
<sequence>MTFPSLLRRIATGTGAGFLVLGLAHGARATDAPAGATTVGGTVFLDASHLNQYRNGKRTTASRNGADLTRFYLDMDHRFSRTWSAHLTTDINWTRDASPTHLWVKHAYLQGDFSQALVLRLGSAPLPWAGFVNHWSGYRYVDKELLTRLHYAASADWGVHALGALGDGGRLQYAGSVVSGSSFKHPRTGDRPDVEARLAWQPSAHSVLAIGGYDGQLALGGGNLPTYHTARRWGALAAYADQRVRLGAQYFRAMDWNQVRSPKGDRASGWSAWASLALDPRWSVFARYDRAATSASLDPSRRERYANLGVACAVSRQVQVAAVYKRERLSHDRLALAASNELGVYAQIGF</sequence>
<dbReference type="Proteomes" id="UP001620460">
    <property type="component" value="Unassembled WGS sequence"/>
</dbReference>
<organism evidence="2 3">
    <name type="scientific">Dyella ginsengisoli</name>
    <dbReference type="NCBI Taxonomy" id="363848"/>
    <lineage>
        <taxon>Bacteria</taxon>
        <taxon>Pseudomonadati</taxon>
        <taxon>Pseudomonadota</taxon>
        <taxon>Gammaproteobacteria</taxon>
        <taxon>Lysobacterales</taxon>
        <taxon>Rhodanobacteraceae</taxon>
        <taxon>Dyella</taxon>
    </lineage>
</organism>
<dbReference type="Gene3D" id="2.40.160.10">
    <property type="entry name" value="Porin"/>
    <property type="match status" value="1"/>
</dbReference>
<dbReference type="EMBL" id="JADIKM010000001">
    <property type="protein sequence ID" value="MFK2902501.1"/>
    <property type="molecule type" value="Genomic_DNA"/>
</dbReference>
<dbReference type="RefSeq" id="WP_404629626.1">
    <property type="nucleotide sequence ID" value="NZ_JADIKM010000001.1"/>
</dbReference>
<proteinExistence type="predicted"/>
<feature type="chain" id="PRO_5045184344" description="Porin" evidence="1">
    <location>
        <begin position="30"/>
        <end position="350"/>
    </location>
</feature>
<evidence type="ECO:0008006" key="4">
    <source>
        <dbReference type="Google" id="ProtNLM"/>
    </source>
</evidence>
<protein>
    <recommendedName>
        <fullName evidence="4">Porin</fullName>
    </recommendedName>
</protein>
<evidence type="ECO:0000256" key="1">
    <source>
        <dbReference type="SAM" id="SignalP"/>
    </source>
</evidence>